<protein>
    <submittedName>
        <fullName evidence="2">PilZ domain-containing protein</fullName>
    </submittedName>
</protein>
<organism evidence="2 3">
    <name type="scientific">Thiocystis violascens (strain ATCC 17096 / DSM 198 / 6111)</name>
    <name type="common">Chromatium violascens</name>
    <dbReference type="NCBI Taxonomy" id="765911"/>
    <lineage>
        <taxon>Bacteria</taxon>
        <taxon>Pseudomonadati</taxon>
        <taxon>Pseudomonadota</taxon>
        <taxon>Gammaproteobacteria</taxon>
        <taxon>Chromatiales</taxon>
        <taxon>Chromatiaceae</taxon>
        <taxon>Thiocystis</taxon>
    </lineage>
</organism>
<evidence type="ECO:0000313" key="3">
    <source>
        <dbReference type="Proteomes" id="UP000006062"/>
    </source>
</evidence>
<evidence type="ECO:0000259" key="1">
    <source>
        <dbReference type="Pfam" id="PF07238"/>
    </source>
</evidence>
<dbReference type="STRING" id="765911.Thivi_2210"/>
<dbReference type="AlphaFoldDB" id="I3YAZ2"/>
<dbReference type="Proteomes" id="UP000006062">
    <property type="component" value="Chromosome"/>
</dbReference>
<reference evidence="2 3" key="1">
    <citation type="submission" date="2012-06" db="EMBL/GenBank/DDBJ databases">
        <title>Complete sequence of Thiocystis violascens DSM 198.</title>
        <authorList>
            <consortium name="US DOE Joint Genome Institute"/>
            <person name="Lucas S."/>
            <person name="Han J."/>
            <person name="Lapidus A."/>
            <person name="Cheng J.-F."/>
            <person name="Goodwin L."/>
            <person name="Pitluck S."/>
            <person name="Peters L."/>
            <person name="Ovchinnikova G."/>
            <person name="Teshima H."/>
            <person name="Detter J.C."/>
            <person name="Han C."/>
            <person name="Tapia R."/>
            <person name="Land M."/>
            <person name="Hauser L."/>
            <person name="Kyrpides N."/>
            <person name="Ivanova N."/>
            <person name="Pagani I."/>
            <person name="Vogl K."/>
            <person name="Liu Z."/>
            <person name="Frigaard N.-U."/>
            <person name="Bryant D."/>
            <person name="Woyke T."/>
        </authorList>
    </citation>
    <scope>NUCLEOTIDE SEQUENCE [LARGE SCALE GENOMIC DNA]</scope>
    <source>
        <strain evidence="3">ATCC 17096 / DSM 198 / 6111</strain>
    </source>
</reference>
<proteinExistence type="predicted"/>
<evidence type="ECO:0000313" key="2">
    <source>
        <dbReference type="EMBL" id="AFL74160.1"/>
    </source>
</evidence>
<gene>
    <name evidence="2" type="ordered locus">Thivi_2210</name>
</gene>
<dbReference type="OrthoDB" id="5567005at2"/>
<dbReference type="EMBL" id="CP003154">
    <property type="protein sequence ID" value="AFL74160.1"/>
    <property type="molecule type" value="Genomic_DNA"/>
</dbReference>
<dbReference type="HOGENOM" id="CLU_095677_1_0_6"/>
<dbReference type="KEGG" id="tvi:Thivi_2210"/>
<dbReference type="eggNOG" id="ENOG50330RV">
    <property type="taxonomic scope" value="Bacteria"/>
</dbReference>
<keyword evidence="3" id="KW-1185">Reference proteome</keyword>
<name>I3YAZ2_THIV6</name>
<accession>I3YAZ2</accession>
<dbReference type="GO" id="GO:0035438">
    <property type="term" value="F:cyclic-di-GMP binding"/>
    <property type="evidence" value="ECO:0007669"/>
    <property type="project" value="InterPro"/>
</dbReference>
<dbReference type="InterPro" id="IPR009875">
    <property type="entry name" value="PilZ_domain"/>
</dbReference>
<sequence>MSEQERRRYFRIDDHVGLQLTAIPAADEAAAIRNFADASARAGLINELRAIRETHLSQRRSLESRFPTVAAYIGSLERQIDTLAFALDDRDDFPRNPDTPVNLSGQGLSLLTDLGLAVGSLVEVKLALFPDRSRINALARIVKLDGGENGAETALEFTHLREADREAIIHHVHAVQRVRLLAQTLDE</sequence>
<feature type="domain" description="PilZ" evidence="1">
    <location>
        <begin position="99"/>
        <end position="172"/>
    </location>
</feature>
<dbReference type="Pfam" id="PF07238">
    <property type="entry name" value="PilZ"/>
    <property type="match status" value="1"/>
</dbReference>
<dbReference type="RefSeq" id="WP_014778608.1">
    <property type="nucleotide sequence ID" value="NC_018012.1"/>
</dbReference>